<evidence type="ECO:0008006" key="4">
    <source>
        <dbReference type="Google" id="ProtNLM"/>
    </source>
</evidence>
<proteinExistence type="predicted"/>
<dbReference type="EMBL" id="SLZQ01000003">
    <property type="protein sequence ID" value="TCS37903.1"/>
    <property type="molecule type" value="Genomic_DNA"/>
</dbReference>
<keyword evidence="1" id="KW-0233">DNA recombination</keyword>
<protein>
    <recommendedName>
        <fullName evidence="4">Phage integrase family protein</fullName>
    </recommendedName>
</protein>
<evidence type="ECO:0000256" key="1">
    <source>
        <dbReference type="ARBA" id="ARBA00023172"/>
    </source>
</evidence>
<evidence type="ECO:0000313" key="2">
    <source>
        <dbReference type="EMBL" id="TCS37903.1"/>
    </source>
</evidence>
<reference evidence="2 3" key="1">
    <citation type="submission" date="2019-03" db="EMBL/GenBank/DDBJ databases">
        <title>Genomic Encyclopedia of Type Strains, Phase IV (KMG-IV): sequencing the most valuable type-strain genomes for metagenomic binning, comparative biology and taxonomic classification.</title>
        <authorList>
            <person name="Goeker M."/>
        </authorList>
    </citation>
    <scope>NUCLEOTIDE SEQUENCE [LARGE SCALE GENOMIC DNA]</scope>
    <source>
        <strain evidence="2 3">DSM 7445</strain>
    </source>
</reference>
<name>A0A4R3HYZ5_PAULE</name>
<dbReference type="OrthoDB" id="8914001at2"/>
<dbReference type="AlphaFoldDB" id="A0A4R3HYZ5"/>
<dbReference type="InterPro" id="IPR011010">
    <property type="entry name" value="DNA_brk_join_enz"/>
</dbReference>
<dbReference type="GO" id="GO:0006310">
    <property type="term" value="P:DNA recombination"/>
    <property type="evidence" value="ECO:0007669"/>
    <property type="project" value="UniProtKB-KW"/>
</dbReference>
<dbReference type="Proteomes" id="UP000295382">
    <property type="component" value="Unassembled WGS sequence"/>
</dbReference>
<dbReference type="GO" id="GO:0015074">
    <property type="term" value="P:DNA integration"/>
    <property type="evidence" value="ECO:0007669"/>
    <property type="project" value="InterPro"/>
</dbReference>
<gene>
    <name evidence="2" type="ORF">EDC30_103195</name>
</gene>
<sequence length="706" mass="81179">MSKASALPKELEFIALINLDRAEEYRSAWWLKSPFPNNSWELDFGLGSKFQIDFRVQLEDNSWLTDPQHHQLLELFKCWLCVQTHFDSTGQVTLTNIACYHRVSRTFRLIDYFLLNTAYFKLASYGLAIVTDTDIRRFFSDLATSSSTAESIYRWHDRLTAYLKDGISKLNESEVQAILKEKPALGEIEVDICDRSLELNDQELIRARAFLWSKGFYKKACANVDYRYGPRSKQISDAVYANTLWGKIQAKPIPEELHFHQIDRYYREYSSVPVRTALEDKLSLATLSAWKQTLRSMGLLSELELPVPLEALNLTDEIALHDCLPLKPSGRFRTLPQSLVFTSLKQAIEFSLEYGEDLITSYLNIATAAKASDKSIWDYCAQNGIKPLLTEKLRRQGVRTLHLGFEMSFSESNPNKPGSIRPPSSEYFRRMRANEGFFELLHVLYGAIEVSVGTLSARRQGELIDLKTAQCLDQSRQYLVFENRKSGFDGMRQKEVRPIPEICASQIGMLERLQIELVERGIIGETTQLFARPKVPSYLPSSVSHSYYNAALDMFCDYFELALDEKGRRYYIRQHQLRRFFAMLFFWGRSFGGIETLQWYLGHTDMEHLYHYITESTSGAVLNGAKAAYGAEALRREPAETGGLAQLARKHFNVEKFSLLDSEELEEYVFFLLESGTVTIEPHFFQTPEGKEFKVMVKITGEINEN</sequence>
<dbReference type="InterPro" id="IPR013762">
    <property type="entry name" value="Integrase-like_cat_sf"/>
</dbReference>
<evidence type="ECO:0000313" key="3">
    <source>
        <dbReference type="Proteomes" id="UP000295382"/>
    </source>
</evidence>
<dbReference type="RefSeq" id="WP_132257973.1">
    <property type="nucleotide sequence ID" value="NZ_SLZQ01000003.1"/>
</dbReference>
<organism evidence="2 3">
    <name type="scientific">Paucimonas lemoignei</name>
    <name type="common">Pseudomonas lemoignei</name>
    <dbReference type="NCBI Taxonomy" id="29443"/>
    <lineage>
        <taxon>Bacteria</taxon>
        <taxon>Pseudomonadati</taxon>
        <taxon>Pseudomonadota</taxon>
        <taxon>Betaproteobacteria</taxon>
        <taxon>Burkholderiales</taxon>
        <taxon>Burkholderiaceae</taxon>
        <taxon>Paucimonas</taxon>
    </lineage>
</organism>
<dbReference type="SUPFAM" id="SSF56349">
    <property type="entry name" value="DNA breaking-rejoining enzymes"/>
    <property type="match status" value="1"/>
</dbReference>
<comment type="caution">
    <text evidence="2">The sequence shown here is derived from an EMBL/GenBank/DDBJ whole genome shotgun (WGS) entry which is preliminary data.</text>
</comment>
<keyword evidence="3" id="KW-1185">Reference proteome</keyword>
<dbReference type="Gene3D" id="1.10.443.10">
    <property type="entry name" value="Intergrase catalytic core"/>
    <property type="match status" value="1"/>
</dbReference>
<accession>A0A4R3HYZ5</accession>
<dbReference type="GO" id="GO:0003677">
    <property type="term" value="F:DNA binding"/>
    <property type="evidence" value="ECO:0007669"/>
    <property type="project" value="InterPro"/>
</dbReference>